<keyword evidence="2" id="KW-1185">Reference proteome</keyword>
<dbReference type="PANTHER" id="PTHR35666:SF1">
    <property type="entry name" value="SIMILAR TO RIKEN CDNA 4921536K21"/>
    <property type="match status" value="1"/>
</dbReference>
<dbReference type="Proteomes" id="UP000694845">
    <property type="component" value="Unplaced"/>
</dbReference>
<dbReference type="OrthoDB" id="10017847at2759"/>
<dbReference type="PANTHER" id="PTHR35666">
    <property type="entry name" value="SIMILAR TO RIKEN CDNA 4921536K21"/>
    <property type="match status" value="1"/>
</dbReference>
<sequence length="392" mass="43956">MVPLMFGYSRPAINESAMKPTVPKTVHVDKRPSFAGNLVTIFAGRAERTAETMAMRQNLPGKSHVGRILLNDNTSQERLLDMRLSDIQNAQKKTATFIAHQKKTFVTRMEHRQNTWVREHSRRANILNSWANRKRDSIVADTESQDSAEDAVTLEKGKAVDASDDTNPNIRSVDTTKKESQEMSDSLPEICSTQKKSRIPLGKFNAKGTTGLPRNDLSLPNIQVSNLVDKSSNPMNGTKLPSVLITAEGDAEQANQESGKSNNAGNSVEIAEKKQPRMPTDTFEQPRLTGPSPTFISEVLPRIQIQERLRMPSHLSKKARRRRRRKISAKNVEEDPLEDDRFLRLQHTLAPHLAWQDTRDMASIAAGVVNAKKIVSEKLRKITRVDEAVQDD</sequence>
<dbReference type="Pfam" id="PF17666">
    <property type="entry name" value="DUF5528"/>
    <property type="match status" value="1"/>
</dbReference>
<feature type="region of interest" description="Disordered" evidence="1">
    <location>
        <begin position="275"/>
        <end position="294"/>
    </location>
</feature>
<evidence type="ECO:0000256" key="1">
    <source>
        <dbReference type="SAM" id="MobiDB-lite"/>
    </source>
</evidence>
<dbReference type="AlphaFoldDB" id="A0A8B7XHD1"/>
<dbReference type="GeneID" id="110973596"/>
<dbReference type="InterPro" id="IPR038935">
    <property type="entry name" value="C5orf52"/>
</dbReference>
<evidence type="ECO:0000313" key="3">
    <source>
        <dbReference type="RefSeq" id="XP_022080204.1"/>
    </source>
</evidence>
<protein>
    <submittedName>
        <fullName evidence="3">Uncharacterized protein LOC110973596 isoform X1</fullName>
    </submittedName>
</protein>
<dbReference type="RefSeq" id="XP_022080204.1">
    <property type="nucleotide sequence ID" value="XM_022224512.1"/>
</dbReference>
<gene>
    <name evidence="3" type="primary">LOC110973596</name>
</gene>
<evidence type="ECO:0000313" key="2">
    <source>
        <dbReference type="Proteomes" id="UP000694845"/>
    </source>
</evidence>
<feature type="region of interest" description="Disordered" evidence="1">
    <location>
        <begin position="138"/>
        <end position="190"/>
    </location>
</feature>
<dbReference type="OMA" id="HLAWQES"/>
<proteinExistence type="predicted"/>
<organism evidence="2 3">
    <name type="scientific">Acanthaster planci</name>
    <name type="common">Crown-of-thorns starfish</name>
    <dbReference type="NCBI Taxonomy" id="133434"/>
    <lineage>
        <taxon>Eukaryota</taxon>
        <taxon>Metazoa</taxon>
        <taxon>Echinodermata</taxon>
        <taxon>Eleutherozoa</taxon>
        <taxon>Asterozoa</taxon>
        <taxon>Asteroidea</taxon>
        <taxon>Valvatacea</taxon>
        <taxon>Valvatida</taxon>
        <taxon>Acanthasteridae</taxon>
        <taxon>Acanthaster</taxon>
    </lineage>
</organism>
<accession>A0A8B7XHD1</accession>
<reference evidence="3" key="1">
    <citation type="submission" date="2025-08" db="UniProtKB">
        <authorList>
            <consortium name="RefSeq"/>
        </authorList>
    </citation>
    <scope>IDENTIFICATION</scope>
</reference>
<dbReference type="KEGG" id="aplc:110973596"/>
<name>A0A8B7XHD1_ACAPL</name>